<reference evidence="3 4" key="1">
    <citation type="submission" date="2021-08" db="EMBL/GenBank/DDBJ databases">
        <title>Devosia salina sp. nov., isolated from the South China Sea sediment.</title>
        <authorList>
            <person name="Zhou Z."/>
        </authorList>
    </citation>
    <scope>NUCLEOTIDE SEQUENCE [LARGE SCALE GENOMIC DNA]</scope>
    <source>
        <strain evidence="3 4">SCS-3</strain>
    </source>
</reference>
<dbReference type="InterPro" id="IPR013762">
    <property type="entry name" value="Integrase-like_cat_sf"/>
</dbReference>
<dbReference type="EMBL" id="CP080590">
    <property type="protein sequence ID" value="QYO76685.1"/>
    <property type="molecule type" value="Genomic_DNA"/>
</dbReference>
<accession>A0ABX8WK74</accession>
<feature type="domain" description="Tyr recombinase" evidence="2">
    <location>
        <begin position="272"/>
        <end position="443"/>
    </location>
</feature>
<proteinExistence type="predicted"/>
<keyword evidence="1" id="KW-0233">DNA recombination</keyword>
<protein>
    <submittedName>
        <fullName evidence="3">Tyrosine-type recombinase/integrase</fullName>
    </submittedName>
</protein>
<evidence type="ECO:0000259" key="2">
    <source>
        <dbReference type="Pfam" id="PF00589"/>
    </source>
</evidence>
<gene>
    <name evidence="3" type="ORF">K1X15_19245</name>
</gene>
<dbReference type="InterPro" id="IPR011010">
    <property type="entry name" value="DNA_brk_join_enz"/>
</dbReference>
<dbReference type="Pfam" id="PF00589">
    <property type="entry name" value="Phage_integrase"/>
    <property type="match status" value="1"/>
</dbReference>
<dbReference type="Gene3D" id="1.10.443.10">
    <property type="entry name" value="Intergrase catalytic core"/>
    <property type="match status" value="1"/>
</dbReference>
<evidence type="ECO:0000313" key="4">
    <source>
        <dbReference type="Proteomes" id="UP000825799"/>
    </source>
</evidence>
<name>A0ABX8WK74_9HYPH</name>
<organism evidence="3 4">
    <name type="scientific">Devosia salina</name>
    <dbReference type="NCBI Taxonomy" id="2860336"/>
    <lineage>
        <taxon>Bacteria</taxon>
        <taxon>Pseudomonadati</taxon>
        <taxon>Pseudomonadota</taxon>
        <taxon>Alphaproteobacteria</taxon>
        <taxon>Hyphomicrobiales</taxon>
        <taxon>Devosiaceae</taxon>
        <taxon>Devosia</taxon>
    </lineage>
</organism>
<dbReference type="SUPFAM" id="SSF56349">
    <property type="entry name" value="DNA breaking-rejoining enzymes"/>
    <property type="match status" value="1"/>
</dbReference>
<evidence type="ECO:0000256" key="1">
    <source>
        <dbReference type="ARBA" id="ARBA00023172"/>
    </source>
</evidence>
<evidence type="ECO:0000313" key="3">
    <source>
        <dbReference type="EMBL" id="QYO76685.1"/>
    </source>
</evidence>
<dbReference type="InterPro" id="IPR002104">
    <property type="entry name" value="Integrase_catalytic"/>
</dbReference>
<dbReference type="Proteomes" id="UP000825799">
    <property type="component" value="Chromosome"/>
</dbReference>
<sequence length="486" mass="54570">MTLVVEDAFAVLRDAGLSPGARSALSAVLDSVMNDLDRTGQQWSQRLRYKALLESLDTRPSDDALKAEASSDELIGQLAIPTNLPVPQPSPAAPLADQSSTDLAQTVMSAIRLASLHPDANKPLTSFLPDYLAGLRRKGRGEQYLSEIGTKVRIFVCTIGDKPVHEYGKTDLLHYRDLIDQMPFDAIKHLKTDDPVKAIALNKERAQPLPPISPTTVNSKYLTVIRGLFGHLVHKGILATNPVTGVNSEQVVDGEDLLDVEIRLPFTADMEAAIFREASKKPKYSADYWWPRVNCRQGLRLQEFTQLCVSDFRMLHGRMCIDLLHFDFDGDPFHAIRKTELRLKSSAARRIFPLAREVIDDGILDLIERRRRQDGPNARLFPKEKPDRFGNTSSALSKRANRVVRSVTSDARYVAYSARHLFAQRCDEAGIPIAIRNMFMGHEPEDTEETKQRKRLRGRHVSARYGSPLPTAEDFAWFDKIKFSTS</sequence>
<keyword evidence="4" id="KW-1185">Reference proteome</keyword>